<dbReference type="EMBL" id="CP036268">
    <property type="protein sequence ID" value="QDT37677.1"/>
    <property type="molecule type" value="Genomic_DNA"/>
</dbReference>
<dbReference type="Pfam" id="PF04796">
    <property type="entry name" value="RepA_C"/>
    <property type="match status" value="1"/>
</dbReference>
<gene>
    <name evidence="1" type="ORF">Pan189_20590</name>
</gene>
<name>A0A517R1A5_9PLAN</name>
<dbReference type="RefSeq" id="WP_145363771.1">
    <property type="nucleotide sequence ID" value="NZ_CP036268.1"/>
</dbReference>
<sequence>MKPATDDAPRRRIPRTANRISLAAEEIFHAPYPEPDEMVFLARNLVQVTLPHSDPGDVPVWGRTNGNLTLTIKPDWTLDPQTNQPTCLGLPYGTIPRLLLFWITTETLRQKSRKITLGDSLSGFMRELDLTPTGGRWGSIPRLKKQMERLFRAKISFEERRTDGELKGTRWLDMPVAPQGELWWNHQQPDQSSLLGSWIELGEAFYDSILAAPVPVDLRALLALKNSPLALDLYAWSTYRTHRVNRSGRKAFIPWRGLAKQFGGDYANVKDFKRKAKQVLRKVQAVYPGLVLEDRDGGFNLCPGRTAVRKSAAETF</sequence>
<dbReference type="AlphaFoldDB" id="A0A517R1A5"/>
<accession>A0A517R1A5</accession>
<evidence type="ECO:0000313" key="2">
    <source>
        <dbReference type="Proteomes" id="UP000317318"/>
    </source>
</evidence>
<dbReference type="Proteomes" id="UP000317318">
    <property type="component" value="Chromosome"/>
</dbReference>
<organism evidence="1 2">
    <name type="scientific">Stratiformator vulcanicus</name>
    <dbReference type="NCBI Taxonomy" id="2527980"/>
    <lineage>
        <taxon>Bacteria</taxon>
        <taxon>Pseudomonadati</taxon>
        <taxon>Planctomycetota</taxon>
        <taxon>Planctomycetia</taxon>
        <taxon>Planctomycetales</taxon>
        <taxon>Planctomycetaceae</taxon>
        <taxon>Stratiformator</taxon>
    </lineage>
</organism>
<reference evidence="1 2" key="1">
    <citation type="submission" date="2019-02" db="EMBL/GenBank/DDBJ databases">
        <title>Deep-cultivation of Planctomycetes and their phenomic and genomic characterization uncovers novel biology.</title>
        <authorList>
            <person name="Wiegand S."/>
            <person name="Jogler M."/>
            <person name="Boedeker C."/>
            <person name="Pinto D."/>
            <person name="Vollmers J."/>
            <person name="Rivas-Marin E."/>
            <person name="Kohn T."/>
            <person name="Peeters S.H."/>
            <person name="Heuer A."/>
            <person name="Rast P."/>
            <person name="Oberbeckmann S."/>
            <person name="Bunk B."/>
            <person name="Jeske O."/>
            <person name="Meyerdierks A."/>
            <person name="Storesund J.E."/>
            <person name="Kallscheuer N."/>
            <person name="Luecker S."/>
            <person name="Lage O.M."/>
            <person name="Pohl T."/>
            <person name="Merkel B.J."/>
            <person name="Hornburger P."/>
            <person name="Mueller R.-W."/>
            <person name="Bruemmer F."/>
            <person name="Labrenz M."/>
            <person name="Spormann A.M."/>
            <person name="Op den Camp H."/>
            <person name="Overmann J."/>
            <person name="Amann R."/>
            <person name="Jetten M.S.M."/>
            <person name="Mascher T."/>
            <person name="Medema M.H."/>
            <person name="Devos D.P."/>
            <person name="Kaster A.-K."/>
            <person name="Ovreas L."/>
            <person name="Rohde M."/>
            <person name="Galperin M.Y."/>
            <person name="Jogler C."/>
        </authorList>
    </citation>
    <scope>NUCLEOTIDE SEQUENCE [LARGE SCALE GENOMIC DNA]</scope>
    <source>
        <strain evidence="1 2">Pan189</strain>
    </source>
</reference>
<dbReference type="InterPro" id="IPR006881">
    <property type="entry name" value="RepA_C"/>
</dbReference>
<protein>
    <submittedName>
        <fullName evidence="1">Plasmid encoded RepA protein</fullName>
    </submittedName>
</protein>
<proteinExistence type="predicted"/>
<keyword evidence="2" id="KW-1185">Reference proteome</keyword>
<evidence type="ECO:0000313" key="1">
    <source>
        <dbReference type="EMBL" id="QDT37677.1"/>
    </source>
</evidence>
<dbReference type="OrthoDB" id="249825at2"/>
<dbReference type="KEGG" id="svp:Pan189_20590"/>